<name>A0A553C8B5_9FLAO</name>
<sequence>MNQPTIIENQSTLINIDYLILNLEGSPFGEFPETSNFLTIQHDYGTKIFLFRADLYYKKEKIATFMHSPRSKIINDQLCQIQFENHLFYTISSNQLKHILTEFLEQTGYYFKSINRLDICLDKQDKENTYRNLFDNLISGNYLISGRPKNISSHFETYKGKSILNGFQIGKRTSDKLIRIYNKSLNLQITEKPYINEYFFNNNIKNDNIWRFEIQLNAPFFRDLKQIATHNETVQQDMTWGIFDVSTLFELLKSSTKGFFEVRENTGLSQVNKEKIIEVFNYDNLRDQVTKQKCILRRNFKLPISTTTIKKRLAKSLFREYYANEQDISYIIALNLVLEEIDYSNELKLKYWFDSKIYFYLQEFKEKDKILKKFDKTLFLEHQNLFL</sequence>
<dbReference type="AlphaFoldDB" id="A0A553C8B5"/>
<dbReference type="GO" id="GO:0003743">
    <property type="term" value="F:translation initiation factor activity"/>
    <property type="evidence" value="ECO:0007669"/>
    <property type="project" value="UniProtKB-KW"/>
</dbReference>
<protein>
    <submittedName>
        <fullName evidence="2">Replication initiation factor domain-containing protein</fullName>
    </submittedName>
</protein>
<organism evidence="2 3">
    <name type="scientific">Flavobacterium franklandianum</name>
    <dbReference type="NCBI Taxonomy" id="2594430"/>
    <lineage>
        <taxon>Bacteria</taxon>
        <taxon>Pseudomonadati</taxon>
        <taxon>Bacteroidota</taxon>
        <taxon>Flavobacteriia</taxon>
        <taxon>Flavobacteriales</taxon>
        <taxon>Flavobacteriaceae</taxon>
        <taxon>Flavobacterium</taxon>
    </lineage>
</organism>
<keyword evidence="2" id="KW-0648">Protein biosynthesis</keyword>
<dbReference type="Proteomes" id="UP000318585">
    <property type="component" value="Unassembled WGS sequence"/>
</dbReference>
<keyword evidence="2" id="KW-0396">Initiation factor</keyword>
<keyword evidence="3" id="KW-1185">Reference proteome</keyword>
<proteinExistence type="predicted"/>
<reference evidence="2 3" key="1">
    <citation type="submission" date="2019-07" db="EMBL/GenBank/DDBJ databases">
        <title>Novel species of Flavobacterium.</title>
        <authorList>
            <person name="Liu Q."/>
            <person name="Xin Y.-H."/>
        </authorList>
    </citation>
    <scope>NUCLEOTIDE SEQUENCE [LARGE SCALE GENOMIC DNA]</scope>
    <source>
        <strain evidence="2 3">LB3P56</strain>
    </source>
</reference>
<evidence type="ECO:0000259" key="1">
    <source>
        <dbReference type="Pfam" id="PF02486"/>
    </source>
</evidence>
<dbReference type="InterPro" id="IPR003491">
    <property type="entry name" value="REP-like_C"/>
</dbReference>
<dbReference type="EMBL" id="VJZR01000011">
    <property type="protein sequence ID" value="TRX16733.1"/>
    <property type="molecule type" value="Genomic_DNA"/>
</dbReference>
<evidence type="ECO:0000313" key="3">
    <source>
        <dbReference type="Proteomes" id="UP000318585"/>
    </source>
</evidence>
<evidence type="ECO:0000313" key="2">
    <source>
        <dbReference type="EMBL" id="TRX16733.1"/>
    </source>
</evidence>
<gene>
    <name evidence="2" type="ORF">FNW17_12280</name>
</gene>
<feature type="domain" description="Replication initiation protein-like C-terminal" evidence="1">
    <location>
        <begin position="113"/>
        <end position="217"/>
    </location>
</feature>
<dbReference type="OrthoDB" id="1302589at2"/>
<dbReference type="Pfam" id="PF02486">
    <property type="entry name" value="Rep_trans"/>
    <property type="match status" value="1"/>
</dbReference>
<dbReference type="RefSeq" id="WP_144071779.1">
    <property type="nucleotide sequence ID" value="NZ_VJZR01000011.1"/>
</dbReference>
<accession>A0A553C8B5</accession>
<comment type="caution">
    <text evidence="2">The sequence shown here is derived from an EMBL/GenBank/DDBJ whole genome shotgun (WGS) entry which is preliminary data.</text>
</comment>